<name>A0A9P4QUF1_9PLEO</name>
<reference evidence="1" key="1">
    <citation type="journal article" date="2020" name="Stud. Mycol.">
        <title>101 Dothideomycetes genomes: a test case for predicting lifestyles and emergence of pathogens.</title>
        <authorList>
            <person name="Haridas S."/>
            <person name="Albert R."/>
            <person name="Binder M."/>
            <person name="Bloem J."/>
            <person name="Labutti K."/>
            <person name="Salamov A."/>
            <person name="Andreopoulos B."/>
            <person name="Baker S."/>
            <person name="Barry K."/>
            <person name="Bills G."/>
            <person name="Bluhm B."/>
            <person name="Cannon C."/>
            <person name="Castanera R."/>
            <person name="Culley D."/>
            <person name="Daum C."/>
            <person name="Ezra D."/>
            <person name="Gonzalez J."/>
            <person name="Henrissat B."/>
            <person name="Kuo A."/>
            <person name="Liang C."/>
            <person name="Lipzen A."/>
            <person name="Lutzoni F."/>
            <person name="Magnuson J."/>
            <person name="Mondo S."/>
            <person name="Nolan M."/>
            <person name="Ohm R."/>
            <person name="Pangilinan J."/>
            <person name="Park H.-J."/>
            <person name="Ramirez L."/>
            <person name="Alfaro M."/>
            <person name="Sun H."/>
            <person name="Tritt A."/>
            <person name="Yoshinaga Y."/>
            <person name="Zwiers L.-H."/>
            <person name="Turgeon B."/>
            <person name="Goodwin S."/>
            <person name="Spatafora J."/>
            <person name="Crous P."/>
            <person name="Grigoriev I."/>
        </authorList>
    </citation>
    <scope>NUCLEOTIDE SEQUENCE</scope>
    <source>
        <strain evidence="1">CBS 125425</strain>
    </source>
</reference>
<dbReference type="EMBL" id="ML996173">
    <property type="protein sequence ID" value="KAF2732650.1"/>
    <property type="molecule type" value="Genomic_DNA"/>
</dbReference>
<accession>A0A9P4QUF1</accession>
<keyword evidence="2" id="KW-1185">Reference proteome</keyword>
<organism evidence="1 2">
    <name type="scientific">Polyplosphaeria fusca</name>
    <dbReference type="NCBI Taxonomy" id="682080"/>
    <lineage>
        <taxon>Eukaryota</taxon>
        <taxon>Fungi</taxon>
        <taxon>Dikarya</taxon>
        <taxon>Ascomycota</taxon>
        <taxon>Pezizomycotina</taxon>
        <taxon>Dothideomycetes</taxon>
        <taxon>Pleosporomycetidae</taxon>
        <taxon>Pleosporales</taxon>
        <taxon>Tetraplosphaeriaceae</taxon>
        <taxon>Polyplosphaeria</taxon>
    </lineage>
</organism>
<protein>
    <submittedName>
        <fullName evidence="1">Uncharacterized protein</fullName>
    </submittedName>
</protein>
<evidence type="ECO:0000313" key="2">
    <source>
        <dbReference type="Proteomes" id="UP000799444"/>
    </source>
</evidence>
<dbReference type="AlphaFoldDB" id="A0A9P4QUF1"/>
<evidence type="ECO:0000313" key="1">
    <source>
        <dbReference type="EMBL" id="KAF2732650.1"/>
    </source>
</evidence>
<proteinExistence type="predicted"/>
<sequence length="169" mass="18681">MHLARVHDDRFPFPGSGALAKNGTGGSMQVMARETRNGWEFGGARVGEEKSGRTRAFRRGKRLLRGSKPKDKATVRYDCRLEGAASFSSPCALCLVRRLCPLRVDHSMRDSAERDELAWFCGPVRPDAGRVRDGFRMCTSLGICAQSGAELHREGQGVNASEKRVMGRR</sequence>
<gene>
    <name evidence="1" type="ORF">EJ04DRAFT_305116</name>
</gene>
<dbReference type="Proteomes" id="UP000799444">
    <property type="component" value="Unassembled WGS sequence"/>
</dbReference>
<comment type="caution">
    <text evidence="1">The sequence shown here is derived from an EMBL/GenBank/DDBJ whole genome shotgun (WGS) entry which is preliminary data.</text>
</comment>